<reference evidence="2 3" key="1">
    <citation type="submission" date="2018-01" db="EMBL/GenBank/DDBJ databases">
        <title>The whole genome sequencing and assembly of Halobacillus litoralis ERB031 strain.</title>
        <authorList>
            <person name="Lee S.-J."/>
            <person name="Park M.-K."/>
            <person name="Kim J.-Y."/>
            <person name="Lee Y.-J."/>
            <person name="Yi H."/>
            <person name="Bahn Y.-S."/>
            <person name="Kim J.F."/>
            <person name="Lee D.-W."/>
        </authorList>
    </citation>
    <scope>NUCLEOTIDE SEQUENCE [LARGE SCALE GENOMIC DNA]</scope>
    <source>
        <strain evidence="2 3">ERB 031</strain>
    </source>
</reference>
<gene>
    <name evidence="2" type="ORF">HLI_15795</name>
</gene>
<dbReference type="OrthoDB" id="9789704at2"/>
<dbReference type="EMBL" id="CP026118">
    <property type="protein sequence ID" value="QAS53558.1"/>
    <property type="molecule type" value="Genomic_DNA"/>
</dbReference>
<protein>
    <submittedName>
        <fullName evidence="2">Uncharacterized protein</fullName>
    </submittedName>
</protein>
<organism evidence="2 3">
    <name type="scientific">Halobacillus litoralis</name>
    <dbReference type="NCBI Taxonomy" id="45668"/>
    <lineage>
        <taxon>Bacteria</taxon>
        <taxon>Bacillati</taxon>
        <taxon>Bacillota</taxon>
        <taxon>Bacilli</taxon>
        <taxon>Bacillales</taxon>
        <taxon>Bacillaceae</taxon>
        <taxon>Halobacillus</taxon>
    </lineage>
</organism>
<dbReference type="RefSeq" id="WP_128525831.1">
    <property type="nucleotide sequence ID" value="NZ_CP026118.1"/>
</dbReference>
<keyword evidence="1" id="KW-0812">Transmembrane</keyword>
<dbReference type="Proteomes" id="UP000287756">
    <property type="component" value="Chromosome"/>
</dbReference>
<evidence type="ECO:0000313" key="2">
    <source>
        <dbReference type="EMBL" id="QAS53558.1"/>
    </source>
</evidence>
<keyword evidence="1" id="KW-0472">Membrane</keyword>
<evidence type="ECO:0000313" key="3">
    <source>
        <dbReference type="Proteomes" id="UP000287756"/>
    </source>
</evidence>
<evidence type="ECO:0000256" key="1">
    <source>
        <dbReference type="SAM" id="Phobius"/>
    </source>
</evidence>
<accession>A0A410MFS7</accession>
<keyword evidence="1" id="KW-1133">Transmembrane helix</keyword>
<dbReference type="KEGG" id="hli:HLI_15795"/>
<feature type="transmembrane region" description="Helical" evidence="1">
    <location>
        <begin position="41"/>
        <end position="59"/>
    </location>
</feature>
<dbReference type="AlphaFoldDB" id="A0A410MFS7"/>
<sequence>MLMFSFYLFSRPSSIYAGDIFCVGWLPTMVAGLEWKPMNSKAAIGIMIFGASFSFKLVYKERWV</sequence>
<proteinExistence type="predicted"/>
<name>A0A410MFS7_9BACI</name>